<feature type="transmembrane region" description="Helical" evidence="6">
    <location>
        <begin position="12"/>
        <end position="31"/>
    </location>
</feature>
<proteinExistence type="inferred from homology"/>
<accession>A0AAN9DDE8</accession>
<evidence type="ECO:0000256" key="6">
    <source>
        <dbReference type="SAM" id="Phobius"/>
    </source>
</evidence>
<evidence type="ECO:0000313" key="8">
    <source>
        <dbReference type="Proteomes" id="UP001364617"/>
    </source>
</evidence>
<evidence type="ECO:0000313" key="7">
    <source>
        <dbReference type="EMBL" id="KAK7172194.1"/>
    </source>
</evidence>
<dbReference type="PANTHER" id="PTHR14198:SF22">
    <property type="entry name" value="TRANSMEMBRANE 4 L6 FAMILY MEMBER 19"/>
    <property type="match status" value="1"/>
</dbReference>
<feature type="transmembrane region" description="Helical" evidence="6">
    <location>
        <begin position="51"/>
        <end position="68"/>
    </location>
</feature>
<feature type="transmembrane region" description="Helical" evidence="6">
    <location>
        <begin position="89"/>
        <end position="110"/>
    </location>
</feature>
<protein>
    <submittedName>
        <fullName evidence="7">Uncharacterized protein</fullName>
    </submittedName>
</protein>
<dbReference type="AlphaFoldDB" id="A0AAN9DDE8"/>
<gene>
    <name evidence="7" type="ORF">R3I93_004489</name>
</gene>
<keyword evidence="5 6" id="KW-0472">Membrane</keyword>
<comment type="subcellular location">
    <subcellularLocation>
        <location evidence="1">Membrane</location>
        <topology evidence="1">Multi-pass membrane protein</topology>
    </subcellularLocation>
</comment>
<organism evidence="7 8">
    <name type="scientific">Phoxinus phoxinus</name>
    <name type="common">Eurasian minnow</name>
    <dbReference type="NCBI Taxonomy" id="58324"/>
    <lineage>
        <taxon>Eukaryota</taxon>
        <taxon>Metazoa</taxon>
        <taxon>Chordata</taxon>
        <taxon>Craniata</taxon>
        <taxon>Vertebrata</taxon>
        <taxon>Euteleostomi</taxon>
        <taxon>Actinopterygii</taxon>
        <taxon>Neopterygii</taxon>
        <taxon>Teleostei</taxon>
        <taxon>Ostariophysi</taxon>
        <taxon>Cypriniformes</taxon>
        <taxon>Leuciscidae</taxon>
        <taxon>Phoxininae</taxon>
        <taxon>Phoxinus</taxon>
    </lineage>
</organism>
<reference evidence="7 8" key="1">
    <citation type="submission" date="2024-02" db="EMBL/GenBank/DDBJ databases">
        <title>Chromosome-level genome assembly of the Eurasian Minnow (Phoxinus phoxinus).</title>
        <authorList>
            <person name="Oriowo T.O."/>
            <person name="Martin S."/>
            <person name="Stange M."/>
            <person name="Chrysostomakis Y."/>
            <person name="Brown T."/>
            <person name="Winkler S."/>
            <person name="Kukowka S."/>
            <person name="Myers E.W."/>
            <person name="Bohne A."/>
        </authorList>
    </citation>
    <scope>NUCLEOTIDE SEQUENCE [LARGE SCALE GENOMIC DNA]</scope>
    <source>
        <strain evidence="7">ZFMK-TIS-60720</strain>
        <tissue evidence="7">Whole Organism</tissue>
    </source>
</reference>
<evidence type="ECO:0000256" key="2">
    <source>
        <dbReference type="ARBA" id="ARBA00006193"/>
    </source>
</evidence>
<keyword evidence="8" id="KW-1185">Reference proteome</keyword>
<keyword evidence="4 6" id="KW-1133">Transmembrane helix</keyword>
<dbReference type="Proteomes" id="UP001364617">
    <property type="component" value="Unassembled WGS sequence"/>
</dbReference>
<dbReference type="Pfam" id="PF05805">
    <property type="entry name" value="L6_membrane"/>
    <property type="match status" value="1"/>
</dbReference>
<comment type="caution">
    <text evidence="7">The sequence shown here is derived from an EMBL/GenBank/DDBJ whole genome shotgun (WGS) entry which is preliminary data.</text>
</comment>
<feature type="transmembrane region" description="Helical" evidence="6">
    <location>
        <begin position="161"/>
        <end position="182"/>
    </location>
</feature>
<sequence>MCVGHCSRCVGMALIPVAIVCMVANVLLLFPDMKSQYLTERHVTREAMWCSGIWASGLLVLVAARGFATHYEKTGCCYFTAEVLRKLGYTCLAIVAAGLCFVVSGIGLTLGPLCLHNGTEGLKWERPLKQVKSGEILYLYDPERWASACVEPRGVVIWNTVLFSVLMAASGLELVFCALHLLTAALEFMFGPGFCKNKVVPA</sequence>
<evidence type="ECO:0000256" key="1">
    <source>
        <dbReference type="ARBA" id="ARBA00004141"/>
    </source>
</evidence>
<evidence type="ECO:0000256" key="5">
    <source>
        <dbReference type="ARBA" id="ARBA00023136"/>
    </source>
</evidence>
<keyword evidence="3 6" id="KW-0812">Transmembrane</keyword>
<dbReference type="GO" id="GO:0016020">
    <property type="term" value="C:membrane"/>
    <property type="evidence" value="ECO:0007669"/>
    <property type="project" value="UniProtKB-SubCell"/>
</dbReference>
<dbReference type="InterPro" id="IPR008661">
    <property type="entry name" value="L6_membrane"/>
</dbReference>
<dbReference type="PANTHER" id="PTHR14198">
    <property type="entry name" value="TRANSMEMBRANE 4 L6 FAMILY MEMBER 1-RELATED"/>
    <property type="match status" value="1"/>
</dbReference>
<evidence type="ECO:0000256" key="4">
    <source>
        <dbReference type="ARBA" id="ARBA00022989"/>
    </source>
</evidence>
<evidence type="ECO:0000256" key="3">
    <source>
        <dbReference type="ARBA" id="ARBA00022692"/>
    </source>
</evidence>
<name>A0AAN9DDE8_9TELE</name>
<comment type="similarity">
    <text evidence="2">Belongs to the L6 tetraspanin family.</text>
</comment>
<dbReference type="EMBL" id="JAYKXH010000004">
    <property type="protein sequence ID" value="KAK7172194.1"/>
    <property type="molecule type" value="Genomic_DNA"/>
</dbReference>